<feature type="transmembrane region" description="Helical" evidence="8">
    <location>
        <begin position="202"/>
        <end position="226"/>
    </location>
</feature>
<dbReference type="Pfam" id="PF02366">
    <property type="entry name" value="PMT"/>
    <property type="match status" value="1"/>
</dbReference>
<keyword evidence="4 10" id="KW-0808">Transferase</keyword>
<dbReference type="EMBL" id="BMMF01000019">
    <property type="protein sequence ID" value="GGK54415.1"/>
    <property type="molecule type" value="Genomic_DNA"/>
</dbReference>
<comment type="subcellular location">
    <subcellularLocation>
        <location evidence="1">Cell membrane</location>
        <topology evidence="1">Multi-pass membrane protein</topology>
    </subcellularLocation>
</comment>
<evidence type="ECO:0000256" key="2">
    <source>
        <dbReference type="ARBA" id="ARBA00022475"/>
    </source>
</evidence>
<keyword evidence="11" id="KW-1185">Reference proteome</keyword>
<feature type="transmembrane region" description="Helical" evidence="8">
    <location>
        <begin position="298"/>
        <end position="323"/>
    </location>
</feature>
<proteinExistence type="predicted"/>
<feature type="transmembrane region" description="Helical" evidence="8">
    <location>
        <begin position="387"/>
        <end position="407"/>
    </location>
</feature>
<keyword evidence="7 8" id="KW-0472">Membrane</keyword>
<protein>
    <submittedName>
        <fullName evidence="10">Glycosyl transferase</fullName>
    </submittedName>
</protein>
<feature type="transmembrane region" description="Helical" evidence="8">
    <location>
        <begin position="148"/>
        <end position="165"/>
    </location>
</feature>
<dbReference type="GO" id="GO:0009103">
    <property type="term" value="P:lipopolysaccharide biosynthetic process"/>
    <property type="evidence" value="ECO:0007669"/>
    <property type="project" value="TreeGrafter"/>
</dbReference>
<dbReference type="AlphaFoldDB" id="A0A917QK96"/>
<dbReference type="GO" id="GO:0006493">
    <property type="term" value="P:protein O-linked glycosylation"/>
    <property type="evidence" value="ECO:0007669"/>
    <property type="project" value="InterPro"/>
</dbReference>
<dbReference type="GO" id="GO:0000030">
    <property type="term" value="F:mannosyltransferase activity"/>
    <property type="evidence" value="ECO:0007669"/>
    <property type="project" value="InterPro"/>
</dbReference>
<dbReference type="PANTHER" id="PTHR33908">
    <property type="entry name" value="MANNOSYLTRANSFERASE YKCB-RELATED"/>
    <property type="match status" value="1"/>
</dbReference>
<keyword evidence="3" id="KW-0328">Glycosyltransferase</keyword>
<reference evidence="10 11" key="1">
    <citation type="journal article" date="2014" name="Int. J. Syst. Evol. Microbiol.">
        <title>Complete genome sequence of Corynebacterium casei LMG S-19264T (=DSM 44701T), isolated from a smear-ripened cheese.</title>
        <authorList>
            <consortium name="US DOE Joint Genome Institute (JGI-PGF)"/>
            <person name="Walter F."/>
            <person name="Albersmeier A."/>
            <person name="Kalinowski J."/>
            <person name="Ruckert C."/>
        </authorList>
    </citation>
    <scope>NUCLEOTIDE SEQUENCE [LARGE SCALE GENOMIC DNA]</scope>
    <source>
        <strain evidence="10 11">CGMCC 1.9161</strain>
    </source>
</reference>
<feature type="domain" description="ArnT-like N-terminal" evidence="9">
    <location>
        <begin position="38"/>
        <end position="232"/>
    </location>
</feature>
<accession>A0A917QK96</accession>
<organism evidence="10 11">
    <name type="scientific">Salinarimonas ramus</name>
    <dbReference type="NCBI Taxonomy" id="690164"/>
    <lineage>
        <taxon>Bacteria</taxon>
        <taxon>Pseudomonadati</taxon>
        <taxon>Pseudomonadota</taxon>
        <taxon>Alphaproteobacteria</taxon>
        <taxon>Hyphomicrobiales</taxon>
        <taxon>Salinarimonadaceae</taxon>
        <taxon>Salinarimonas</taxon>
    </lineage>
</organism>
<evidence type="ECO:0000313" key="11">
    <source>
        <dbReference type="Proteomes" id="UP000600449"/>
    </source>
</evidence>
<evidence type="ECO:0000256" key="4">
    <source>
        <dbReference type="ARBA" id="ARBA00022679"/>
    </source>
</evidence>
<evidence type="ECO:0000256" key="8">
    <source>
        <dbReference type="SAM" id="Phobius"/>
    </source>
</evidence>
<evidence type="ECO:0000256" key="5">
    <source>
        <dbReference type="ARBA" id="ARBA00022692"/>
    </source>
</evidence>
<evidence type="ECO:0000256" key="3">
    <source>
        <dbReference type="ARBA" id="ARBA00022676"/>
    </source>
</evidence>
<evidence type="ECO:0000256" key="6">
    <source>
        <dbReference type="ARBA" id="ARBA00022989"/>
    </source>
</evidence>
<dbReference type="InterPro" id="IPR050297">
    <property type="entry name" value="LipidA_mod_glycosyltrf_83"/>
</dbReference>
<dbReference type="GO" id="GO:0016763">
    <property type="term" value="F:pentosyltransferase activity"/>
    <property type="evidence" value="ECO:0007669"/>
    <property type="project" value="TreeGrafter"/>
</dbReference>
<feature type="transmembrane region" description="Helical" evidence="8">
    <location>
        <begin position="124"/>
        <end position="142"/>
    </location>
</feature>
<comment type="caution">
    <text evidence="10">The sequence shown here is derived from an EMBL/GenBank/DDBJ whole genome shotgun (WGS) entry which is preliminary data.</text>
</comment>
<name>A0A917QK96_9HYPH</name>
<feature type="transmembrane region" description="Helical" evidence="8">
    <location>
        <begin position="172"/>
        <end position="190"/>
    </location>
</feature>
<keyword evidence="5 8" id="KW-0812">Transmembrane</keyword>
<evidence type="ECO:0000256" key="1">
    <source>
        <dbReference type="ARBA" id="ARBA00004651"/>
    </source>
</evidence>
<dbReference type="Proteomes" id="UP000600449">
    <property type="component" value="Unassembled WGS sequence"/>
</dbReference>
<keyword evidence="6 8" id="KW-1133">Transmembrane helix</keyword>
<sequence length="581" mass="61377">MTTLSLHRDGSFRKPDRGSAGSRILAFAEGGHGRAAFLLVLVCLACFLPGLVSLQPMDRDEPRYAQATKQMIETGDFVDIRFQDEARHKKPVGIYWMQSAAVATAQALGLDEARTTIAVYRVPSFLGATAATLLAYWAALALARRREAFLAAALIGASVILMVEARLAKTDAVLLACSVATMGALARAWMAQGTVRLPRRVFLAFWLGIGIGVLVKGPLVLLFAGLPAVALSLHARSLRWLVPLRPVSGIALALAIAAPWFVLIAMRSGADFFAASAGQDLMGKVGTAQTYHWAPPGFYLVAFFATFWPGALMAAIGAEFVWINRRVREAAFLVAWVVPAWIALELVPTKLPHYVMPLYPALAIAAALGIGHGFVGPFRRRFRIFGFLLALVPVGLLIGLPIAAYTLGDRLGVAAIAVLAVAAGIALVSWRLWATARVEDAAIAGIVSAMALSIAVFGVAQRDLEALKLSPNLASAVERALACETPRVGTLGYREPSLVFLAGTDLVMLDAPADAAAFLAEGACRAVLVTDAFEVGFGQALAQAGIGAVQAERVIGFNINGGDPLGIGVYVRSADTGEAAR</sequence>
<feature type="transmembrane region" description="Helical" evidence="8">
    <location>
        <begin position="413"/>
        <end position="434"/>
    </location>
</feature>
<feature type="transmembrane region" description="Helical" evidence="8">
    <location>
        <begin position="247"/>
        <end position="266"/>
    </location>
</feature>
<feature type="transmembrane region" description="Helical" evidence="8">
    <location>
        <begin position="35"/>
        <end position="54"/>
    </location>
</feature>
<dbReference type="InterPro" id="IPR003342">
    <property type="entry name" value="ArnT-like_N"/>
</dbReference>
<feature type="transmembrane region" description="Helical" evidence="8">
    <location>
        <begin position="441"/>
        <end position="460"/>
    </location>
</feature>
<feature type="transmembrane region" description="Helical" evidence="8">
    <location>
        <begin position="330"/>
        <end position="348"/>
    </location>
</feature>
<dbReference type="GO" id="GO:0005886">
    <property type="term" value="C:plasma membrane"/>
    <property type="evidence" value="ECO:0007669"/>
    <property type="project" value="UniProtKB-SubCell"/>
</dbReference>
<dbReference type="GO" id="GO:0010041">
    <property type="term" value="P:response to iron(III) ion"/>
    <property type="evidence" value="ECO:0007669"/>
    <property type="project" value="TreeGrafter"/>
</dbReference>
<dbReference type="RefSeq" id="WP_188915681.1">
    <property type="nucleotide sequence ID" value="NZ_BMMF01000019.1"/>
</dbReference>
<evidence type="ECO:0000259" key="9">
    <source>
        <dbReference type="Pfam" id="PF02366"/>
    </source>
</evidence>
<keyword evidence="2" id="KW-1003">Cell membrane</keyword>
<evidence type="ECO:0000256" key="7">
    <source>
        <dbReference type="ARBA" id="ARBA00023136"/>
    </source>
</evidence>
<evidence type="ECO:0000313" key="10">
    <source>
        <dbReference type="EMBL" id="GGK54415.1"/>
    </source>
</evidence>
<dbReference type="PANTHER" id="PTHR33908:SF3">
    <property type="entry name" value="UNDECAPRENYL PHOSPHATE-ALPHA-4-AMINO-4-DEOXY-L-ARABINOSE ARABINOSYL TRANSFERASE"/>
    <property type="match status" value="1"/>
</dbReference>
<feature type="transmembrane region" description="Helical" evidence="8">
    <location>
        <begin position="354"/>
        <end position="375"/>
    </location>
</feature>
<gene>
    <name evidence="10" type="ORF">GCM10011322_46530</name>
</gene>